<evidence type="ECO:0008006" key="5">
    <source>
        <dbReference type="Google" id="ProtNLM"/>
    </source>
</evidence>
<feature type="region of interest" description="Disordered" evidence="1">
    <location>
        <begin position="32"/>
        <end position="79"/>
    </location>
</feature>
<dbReference type="AlphaFoldDB" id="A0A0X2NPI1"/>
<dbReference type="RefSeq" id="WP_073884316.1">
    <property type="nucleotide sequence ID" value="NZ_FAUH01000013.1"/>
</dbReference>
<sequence>MASQIATRIAARWGTSLVTTAVAAAVVVGCSPDRDESSTSVDPEQTATQTQTPAPDPDARPETAPPTTVDSTEDPDVSQ</sequence>
<dbReference type="Proteomes" id="UP000182498">
    <property type="component" value="Unassembled WGS sequence"/>
</dbReference>
<evidence type="ECO:0000256" key="1">
    <source>
        <dbReference type="SAM" id="MobiDB-lite"/>
    </source>
</evidence>
<organism evidence="3 4">
    <name type="scientific">Corynebacterium variabile</name>
    <dbReference type="NCBI Taxonomy" id="1727"/>
    <lineage>
        <taxon>Bacteria</taxon>
        <taxon>Bacillati</taxon>
        <taxon>Actinomycetota</taxon>
        <taxon>Actinomycetes</taxon>
        <taxon>Mycobacteriales</taxon>
        <taxon>Corynebacteriaceae</taxon>
        <taxon>Corynebacterium</taxon>
    </lineage>
</organism>
<evidence type="ECO:0000256" key="2">
    <source>
        <dbReference type="SAM" id="SignalP"/>
    </source>
</evidence>
<reference evidence="4" key="1">
    <citation type="submission" date="2015-11" db="EMBL/GenBank/DDBJ databases">
        <authorList>
            <person name="Dugat-Bony E."/>
        </authorList>
    </citation>
    <scope>NUCLEOTIDE SEQUENCE [LARGE SCALE GENOMIC DNA]</scope>
    <source>
        <strain evidence="4">Mu292</strain>
    </source>
</reference>
<proteinExistence type="predicted"/>
<evidence type="ECO:0000313" key="4">
    <source>
        <dbReference type="Proteomes" id="UP000182498"/>
    </source>
</evidence>
<evidence type="ECO:0000313" key="3">
    <source>
        <dbReference type="EMBL" id="CUU66611.1"/>
    </source>
</evidence>
<feature type="signal peptide" evidence="2">
    <location>
        <begin position="1"/>
        <end position="24"/>
    </location>
</feature>
<keyword evidence="2" id="KW-0732">Signal</keyword>
<accession>A0A0X2NPI1</accession>
<protein>
    <recommendedName>
        <fullName evidence="5">Secreted protein</fullName>
    </recommendedName>
</protein>
<feature type="compositionally biased region" description="Low complexity" evidence="1">
    <location>
        <begin position="42"/>
        <end position="53"/>
    </location>
</feature>
<dbReference type="EMBL" id="FAUH01000013">
    <property type="protein sequence ID" value="CUU66611.1"/>
    <property type="molecule type" value="Genomic_DNA"/>
</dbReference>
<name>A0A0X2NPI1_9CORY</name>
<keyword evidence="4" id="KW-1185">Reference proteome</keyword>
<feature type="chain" id="PRO_5007036636" description="Secreted protein" evidence="2">
    <location>
        <begin position="25"/>
        <end position="79"/>
    </location>
</feature>
<gene>
    <name evidence="3" type="ORF">CVAR292_01958</name>
</gene>